<evidence type="ECO:0000256" key="8">
    <source>
        <dbReference type="SAM" id="SignalP"/>
    </source>
</evidence>
<keyword evidence="6 7" id="KW-0998">Cell outer membrane</keyword>
<dbReference type="InterPro" id="IPR008969">
    <property type="entry name" value="CarboxyPept-like_regulatory"/>
</dbReference>
<evidence type="ECO:0000256" key="2">
    <source>
        <dbReference type="ARBA" id="ARBA00022448"/>
    </source>
</evidence>
<dbReference type="Pfam" id="PF13715">
    <property type="entry name" value="CarbopepD_reg_2"/>
    <property type="match status" value="1"/>
</dbReference>
<keyword evidence="3 7" id="KW-1134">Transmembrane beta strand</keyword>
<dbReference type="EMBL" id="WSQA01000009">
    <property type="protein sequence ID" value="MVZ62897.1"/>
    <property type="molecule type" value="Genomic_DNA"/>
</dbReference>
<dbReference type="Pfam" id="PF07715">
    <property type="entry name" value="Plug"/>
    <property type="match status" value="1"/>
</dbReference>
<dbReference type="InterPro" id="IPR012910">
    <property type="entry name" value="Plug_dom"/>
</dbReference>
<dbReference type="InterPro" id="IPR023996">
    <property type="entry name" value="TonB-dep_OMP_SusC/RagA"/>
</dbReference>
<accession>A0A6N8L0R0</accession>
<dbReference type="Gene3D" id="2.40.170.20">
    <property type="entry name" value="TonB-dependent receptor, beta-barrel domain"/>
    <property type="match status" value="1"/>
</dbReference>
<dbReference type="InterPro" id="IPR039426">
    <property type="entry name" value="TonB-dep_rcpt-like"/>
</dbReference>
<evidence type="ECO:0000256" key="7">
    <source>
        <dbReference type="PROSITE-ProRule" id="PRU01360"/>
    </source>
</evidence>
<reference evidence="10 11" key="1">
    <citation type="submission" date="2019-12" db="EMBL/GenBank/DDBJ databases">
        <authorList>
            <person name="Dong K."/>
        </authorList>
    </citation>
    <scope>NUCLEOTIDE SEQUENCE [LARGE SCALE GENOMIC DNA]</scope>
    <source>
        <strain evidence="10 11">JCM 31225</strain>
    </source>
</reference>
<keyword evidence="2 7" id="KW-0813">Transport</keyword>
<name>A0A6N8L0R0_9SPHI</name>
<dbReference type="SUPFAM" id="SSF56935">
    <property type="entry name" value="Porins"/>
    <property type="match status" value="1"/>
</dbReference>
<dbReference type="Proteomes" id="UP000435036">
    <property type="component" value="Unassembled WGS sequence"/>
</dbReference>
<dbReference type="GO" id="GO:0009279">
    <property type="term" value="C:cell outer membrane"/>
    <property type="evidence" value="ECO:0007669"/>
    <property type="project" value="UniProtKB-SubCell"/>
</dbReference>
<dbReference type="InterPro" id="IPR036942">
    <property type="entry name" value="Beta-barrel_TonB_sf"/>
</dbReference>
<dbReference type="NCBIfam" id="TIGR04057">
    <property type="entry name" value="SusC_RagA_signa"/>
    <property type="match status" value="1"/>
</dbReference>
<evidence type="ECO:0000256" key="1">
    <source>
        <dbReference type="ARBA" id="ARBA00004571"/>
    </source>
</evidence>
<organism evidence="10 11">
    <name type="scientific">Sphingobacterium humi</name>
    <dbReference type="NCBI Taxonomy" id="1796905"/>
    <lineage>
        <taxon>Bacteria</taxon>
        <taxon>Pseudomonadati</taxon>
        <taxon>Bacteroidota</taxon>
        <taxon>Sphingobacteriia</taxon>
        <taxon>Sphingobacteriales</taxon>
        <taxon>Sphingobacteriaceae</taxon>
        <taxon>Sphingobacterium</taxon>
    </lineage>
</organism>
<gene>
    <name evidence="10" type="ORF">GQF63_12755</name>
</gene>
<sequence>MKHHLLTSLCVMACSSLQVVNAQQIAVAGKVSDQNGVPLSGVTITVKGTSISTSSNDNGLFSLNADHKATLVLSAVGYQSQEIPLAGRKTLNIALVSDEEKLDEVIVVAYGTSKKSSFTGSASQINFDKEGGDVPVNSFEQALTGKIPGVQINTTTGQAGATSTIRVRGIGSMNASNEPLYVIDGVPSQSGNAGQMLSALAGTSNNIMATINPNDIESITVLKDAAASSLYGSRAANGVVLITTKSGKAGKPKVDFRSSLATTPEWAVDNYKPGDVQEQIQYFYQIFHDYRTSNGYTEAQANQYALTRMNTRFGPHGYEFSSEGTGLYDKIIIKGRTDGVENRDGKYFDWNDALFRTGRHQTNDLSFSGANDKTRYYSNLNYTKELGRAYTNEFERFGGRLNLTQQLHEIVDFGANINVTHTGKEGYNDTRNTGTNYFYLANNLLFPFYWPTDYKTGKEYSTRYNSLGYNPLYYDKQWENNSKTLRIIATPSLTVRFLPELTGKTIFSYDNAEVKDHLYFSPLHYNTTYGITANGTVMEYSTNYLTLMSSSTLTYDKSFDAHHLNVLVGFEAQKDKTDYQYASGSNLPNSALHTVATAGIKDANAYSWGHNMMSAFSRVEYNFQDTYFLSGSLRRDGSSRVGPKHRWSNFWSISGAVNLKNTAFLQEVQEVDLLKLKASYGTNGTLSSSNFAWRSLAGFGMNYMGQPGGVINTIADPNLLWEQSFNFNIGTDFGLFNNRLTGTIEYFNRDSKDLIQNVNISMITGFGGTIRNIGKINNSGVEISLAGDILRKEDFRWSANFNTSFLSSKVKELYGGQDQIWSDPTGSDARVSFIYRENSPVYSYYLREWAGVDKTNGKPVWYVNDPSNPDGDFLYNGRGASNSVAKAKQILIGSPIPKAYGGFGTEAEYKGVSLGLSFNYKIGGDLYDAGSKDVAEDGYYWERIRSAHGIQQVWRPDFTEGVLPKVSGNDPEDGISNSTRHLYDASFLRLKQVTLAYRLPEALTHRAKISNARIFFNGTNLLTFSKFKLADPEVNQYGSRGWETPFGKTYTFGLEFSL</sequence>
<dbReference type="FunFam" id="2.170.130.10:FF:000008">
    <property type="entry name" value="SusC/RagA family TonB-linked outer membrane protein"/>
    <property type="match status" value="1"/>
</dbReference>
<proteinExistence type="inferred from homology"/>
<evidence type="ECO:0000256" key="5">
    <source>
        <dbReference type="ARBA" id="ARBA00023136"/>
    </source>
</evidence>
<dbReference type="SUPFAM" id="SSF49464">
    <property type="entry name" value="Carboxypeptidase regulatory domain-like"/>
    <property type="match status" value="1"/>
</dbReference>
<dbReference type="InterPro" id="IPR037066">
    <property type="entry name" value="Plug_dom_sf"/>
</dbReference>
<protein>
    <submittedName>
        <fullName evidence="10">SusC/RagA family TonB-linked outer membrane protein</fullName>
    </submittedName>
</protein>
<evidence type="ECO:0000313" key="10">
    <source>
        <dbReference type="EMBL" id="MVZ62897.1"/>
    </source>
</evidence>
<keyword evidence="8" id="KW-0732">Signal</keyword>
<dbReference type="OrthoDB" id="9768177at2"/>
<keyword evidence="4 7" id="KW-0812">Transmembrane</keyword>
<comment type="subcellular location">
    <subcellularLocation>
        <location evidence="1 7">Cell outer membrane</location>
        <topology evidence="1 7">Multi-pass membrane protein</topology>
    </subcellularLocation>
</comment>
<evidence type="ECO:0000259" key="9">
    <source>
        <dbReference type="Pfam" id="PF07715"/>
    </source>
</evidence>
<evidence type="ECO:0000256" key="6">
    <source>
        <dbReference type="ARBA" id="ARBA00023237"/>
    </source>
</evidence>
<keyword evidence="5 7" id="KW-0472">Membrane</keyword>
<comment type="caution">
    <text evidence="10">The sequence shown here is derived from an EMBL/GenBank/DDBJ whole genome shotgun (WGS) entry which is preliminary data.</text>
</comment>
<dbReference type="AlphaFoldDB" id="A0A6N8L0R0"/>
<dbReference type="NCBIfam" id="TIGR04056">
    <property type="entry name" value="OMP_RagA_SusC"/>
    <property type="match status" value="1"/>
</dbReference>
<dbReference type="PROSITE" id="PS52016">
    <property type="entry name" value="TONB_DEPENDENT_REC_3"/>
    <property type="match status" value="1"/>
</dbReference>
<feature type="signal peptide" evidence="8">
    <location>
        <begin position="1"/>
        <end position="22"/>
    </location>
</feature>
<dbReference type="InterPro" id="IPR023997">
    <property type="entry name" value="TonB-dep_OMP_SusC/RagA_CS"/>
</dbReference>
<keyword evidence="11" id="KW-1185">Reference proteome</keyword>
<dbReference type="RefSeq" id="WP_160369620.1">
    <property type="nucleotide sequence ID" value="NZ_WSQA01000009.1"/>
</dbReference>
<feature type="domain" description="TonB-dependent receptor plug" evidence="9">
    <location>
        <begin position="130"/>
        <end position="239"/>
    </location>
</feature>
<dbReference type="Gene3D" id="2.170.130.10">
    <property type="entry name" value="TonB-dependent receptor, plug domain"/>
    <property type="match status" value="1"/>
</dbReference>
<dbReference type="Gene3D" id="2.60.40.1120">
    <property type="entry name" value="Carboxypeptidase-like, regulatory domain"/>
    <property type="match status" value="1"/>
</dbReference>
<evidence type="ECO:0000256" key="4">
    <source>
        <dbReference type="ARBA" id="ARBA00022692"/>
    </source>
</evidence>
<evidence type="ECO:0000256" key="3">
    <source>
        <dbReference type="ARBA" id="ARBA00022452"/>
    </source>
</evidence>
<evidence type="ECO:0000313" key="11">
    <source>
        <dbReference type="Proteomes" id="UP000435036"/>
    </source>
</evidence>
<feature type="chain" id="PRO_5026982777" evidence="8">
    <location>
        <begin position="23"/>
        <end position="1058"/>
    </location>
</feature>
<comment type="similarity">
    <text evidence="7">Belongs to the TonB-dependent receptor family.</text>
</comment>